<accession>A0A8R7NXA8</accession>
<reference evidence="3" key="3">
    <citation type="submission" date="2022-06" db="UniProtKB">
        <authorList>
            <consortium name="EnsemblPlants"/>
        </authorList>
    </citation>
    <scope>IDENTIFICATION</scope>
</reference>
<dbReference type="AlphaFoldDB" id="A0A8R7NXA8"/>
<keyword evidence="1" id="KW-1133">Transmembrane helix</keyword>
<dbReference type="Proteomes" id="UP000015106">
    <property type="component" value="Chromosome 1"/>
</dbReference>
<organism evidence="3 4">
    <name type="scientific">Triticum urartu</name>
    <name type="common">Red wild einkorn</name>
    <name type="synonym">Crithodium urartu</name>
    <dbReference type="NCBI Taxonomy" id="4572"/>
    <lineage>
        <taxon>Eukaryota</taxon>
        <taxon>Viridiplantae</taxon>
        <taxon>Streptophyta</taxon>
        <taxon>Embryophyta</taxon>
        <taxon>Tracheophyta</taxon>
        <taxon>Spermatophyta</taxon>
        <taxon>Magnoliopsida</taxon>
        <taxon>Liliopsida</taxon>
        <taxon>Poales</taxon>
        <taxon>Poaceae</taxon>
        <taxon>BOP clade</taxon>
        <taxon>Pooideae</taxon>
        <taxon>Triticodae</taxon>
        <taxon>Triticeae</taxon>
        <taxon>Triticinae</taxon>
        <taxon>Triticum</taxon>
    </lineage>
</organism>
<evidence type="ECO:0000256" key="2">
    <source>
        <dbReference type="SAM" id="SignalP"/>
    </source>
</evidence>
<dbReference type="EnsemblPlants" id="TuG1812G0100000770.01.T02">
    <property type="protein sequence ID" value="TuG1812G0100000770.01.T02.cds459127"/>
    <property type="gene ID" value="TuG1812G0100000770.01"/>
</dbReference>
<feature type="signal peptide" evidence="2">
    <location>
        <begin position="1"/>
        <end position="18"/>
    </location>
</feature>
<keyword evidence="2" id="KW-0732">Signal</keyword>
<name>A0A8R7NXA8_TRIUA</name>
<dbReference type="Gramene" id="TuG1812G0100000770.01.T02">
    <property type="protein sequence ID" value="TuG1812G0100000770.01.T02.cds459127"/>
    <property type="gene ID" value="TuG1812G0100000770.01"/>
</dbReference>
<feature type="chain" id="PRO_5035936025" evidence="2">
    <location>
        <begin position="19"/>
        <end position="102"/>
    </location>
</feature>
<proteinExistence type="predicted"/>
<keyword evidence="1" id="KW-0812">Transmembrane</keyword>
<evidence type="ECO:0000313" key="3">
    <source>
        <dbReference type="EnsemblPlants" id="TuG1812G0100000770.01.T02.cds459127"/>
    </source>
</evidence>
<reference evidence="3" key="2">
    <citation type="submission" date="2018-03" db="EMBL/GenBank/DDBJ databases">
        <title>The Triticum urartu genome reveals the dynamic nature of wheat genome evolution.</title>
        <authorList>
            <person name="Ling H."/>
            <person name="Ma B."/>
            <person name="Shi X."/>
            <person name="Liu H."/>
            <person name="Dong L."/>
            <person name="Sun H."/>
            <person name="Cao Y."/>
            <person name="Gao Q."/>
            <person name="Zheng S."/>
            <person name="Li Y."/>
            <person name="Yu Y."/>
            <person name="Du H."/>
            <person name="Qi M."/>
            <person name="Li Y."/>
            <person name="Yu H."/>
            <person name="Cui Y."/>
            <person name="Wang N."/>
            <person name="Chen C."/>
            <person name="Wu H."/>
            <person name="Zhao Y."/>
            <person name="Zhang J."/>
            <person name="Li Y."/>
            <person name="Zhou W."/>
            <person name="Zhang B."/>
            <person name="Hu W."/>
            <person name="Eijk M."/>
            <person name="Tang J."/>
            <person name="Witsenboer H."/>
            <person name="Zhao S."/>
            <person name="Li Z."/>
            <person name="Zhang A."/>
            <person name="Wang D."/>
            <person name="Liang C."/>
        </authorList>
    </citation>
    <scope>NUCLEOTIDE SEQUENCE [LARGE SCALE GENOMIC DNA]</scope>
    <source>
        <strain evidence="3">cv. G1812</strain>
    </source>
</reference>
<sequence>MSLMVNFWIVVLWSIQLQKQICKFETNDTVLTKNNNSDNCTDDRSETFIYIFTFIFSDKSILKVWQLFTYLIVVGHFFLYLYSSKPFPFVRSGVSYELERGV</sequence>
<evidence type="ECO:0000256" key="1">
    <source>
        <dbReference type="SAM" id="Phobius"/>
    </source>
</evidence>
<feature type="transmembrane region" description="Helical" evidence="1">
    <location>
        <begin position="64"/>
        <end position="82"/>
    </location>
</feature>
<evidence type="ECO:0000313" key="4">
    <source>
        <dbReference type="Proteomes" id="UP000015106"/>
    </source>
</evidence>
<reference evidence="4" key="1">
    <citation type="journal article" date="2013" name="Nature">
        <title>Draft genome of the wheat A-genome progenitor Triticum urartu.</title>
        <authorList>
            <person name="Ling H.Q."/>
            <person name="Zhao S."/>
            <person name="Liu D."/>
            <person name="Wang J."/>
            <person name="Sun H."/>
            <person name="Zhang C."/>
            <person name="Fan H."/>
            <person name="Li D."/>
            <person name="Dong L."/>
            <person name="Tao Y."/>
            <person name="Gao C."/>
            <person name="Wu H."/>
            <person name="Li Y."/>
            <person name="Cui Y."/>
            <person name="Guo X."/>
            <person name="Zheng S."/>
            <person name="Wang B."/>
            <person name="Yu K."/>
            <person name="Liang Q."/>
            <person name="Yang W."/>
            <person name="Lou X."/>
            <person name="Chen J."/>
            <person name="Feng M."/>
            <person name="Jian J."/>
            <person name="Zhang X."/>
            <person name="Luo G."/>
            <person name="Jiang Y."/>
            <person name="Liu J."/>
            <person name="Wang Z."/>
            <person name="Sha Y."/>
            <person name="Zhang B."/>
            <person name="Wu H."/>
            <person name="Tang D."/>
            <person name="Shen Q."/>
            <person name="Xue P."/>
            <person name="Zou S."/>
            <person name="Wang X."/>
            <person name="Liu X."/>
            <person name="Wang F."/>
            <person name="Yang Y."/>
            <person name="An X."/>
            <person name="Dong Z."/>
            <person name="Zhang K."/>
            <person name="Zhang X."/>
            <person name="Luo M.C."/>
            <person name="Dvorak J."/>
            <person name="Tong Y."/>
            <person name="Wang J."/>
            <person name="Yang H."/>
            <person name="Li Z."/>
            <person name="Wang D."/>
            <person name="Zhang A."/>
            <person name="Wang J."/>
        </authorList>
    </citation>
    <scope>NUCLEOTIDE SEQUENCE</scope>
    <source>
        <strain evidence="4">cv. G1812</strain>
    </source>
</reference>
<keyword evidence="4" id="KW-1185">Reference proteome</keyword>
<protein>
    <submittedName>
        <fullName evidence="3">Uncharacterized protein</fullName>
    </submittedName>
</protein>
<keyword evidence="1" id="KW-0472">Membrane</keyword>